<dbReference type="AlphaFoldDB" id="A0A5P2WAR9"/>
<dbReference type="EMBL" id="CP023747">
    <property type="protein sequence ID" value="QEV41901.1"/>
    <property type="molecule type" value="Genomic_DNA"/>
</dbReference>
<accession>A0A5P2WAR9</accession>
<protein>
    <submittedName>
        <fullName evidence="1">Toxin-antitoxin system, toxin component</fullName>
    </submittedName>
</protein>
<dbReference type="OrthoDB" id="4310552at2"/>
<reference evidence="1 2" key="1">
    <citation type="submission" date="2017-09" db="EMBL/GenBank/DDBJ databases">
        <title>Streptomyces genome completion.</title>
        <authorList>
            <person name="Lee N."/>
            <person name="Cho B.-K."/>
        </authorList>
    </citation>
    <scope>NUCLEOTIDE SEQUENCE [LARGE SCALE GENOMIC DNA]</scope>
    <source>
        <strain evidence="1 2">ATCC 14899</strain>
    </source>
</reference>
<sequence>MSAGSRAMRRLSAQLIRNLQPPAGDEDVIPLIGQALTRVRGRTVRLRKAAFPPVTASGLWVDRTSHDLIVYEENTDPEHQLVIIGHEAWHMFHGHCGSGVPHGVAASRATDGKGAAVLGDIVAAVCEADDADAPLTDRMDAALHHAARSETRGMDEELDAERFGLRFATDLQTSLLHQAYSPADPHRAAGRIGASLAHRFPGAGPFGSGSRRI</sequence>
<evidence type="ECO:0000313" key="2">
    <source>
        <dbReference type="Proteomes" id="UP000325763"/>
    </source>
</evidence>
<name>A0A5P2WAR9_9ACTN</name>
<proteinExistence type="predicted"/>
<dbReference type="Proteomes" id="UP000325763">
    <property type="component" value="Chromosome"/>
</dbReference>
<dbReference type="RefSeq" id="WP_107070459.1">
    <property type="nucleotide sequence ID" value="NZ_CP009313.1"/>
</dbReference>
<dbReference type="KEGG" id="snq:CP978_28045"/>
<evidence type="ECO:0000313" key="1">
    <source>
        <dbReference type="EMBL" id="QEV41901.1"/>
    </source>
</evidence>
<gene>
    <name evidence="1" type="ORF">CP978_28045</name>
</gene>
<organism evidence="1 2">
    <name type="scientific">Streptomyces nodosus</name>
    <dbReference type="NCBI Taxonomy" id="40318"/>
    <lineage>
        <taxon>Bacteria</taxon>
        <taxon>Bacillati</taxon>
        <taxon>Actinomycetota</taxon>
        <taxon>Actinomycetes</taxon>
        <taxon>Kitasatosporales</taxon>
        <taxon>Streptomycetaceae</taxon>
        <taxon>Streptomyces</taxon>
    </lineage>
</organism>